<evidence type="ECO:0000313" key="12">
    <source>
        <dbReference type="EMBL" id="GFH57350.1"/>
    </source>
</evidence>
<dbReference type="SUPFAM" id="SSF53474">
    <property type="entry name" value="alpha/beta-Hydrolases"/>
    <property type="match status" value="1"/>
</dbReference>
<evidence type="ECO:0000256" key="10">
    <source>
        <dbReference type="RuleBase" id="RU365011"/>
    </source>
</evidence>
<evidence type="ECO:0000313" key="13">
    <source>
        <dbReference type="Proteomes" id="UP001054902"/>
    </source>
</evidence>
<dbReference type="InterPro" id="IPR029058">
    <property type="entry name" value="AB_hydrolase_fold"/>
</dbReference>
<keyword evidence="3 10" id="KW-0813">Transport</keyword>
<feature type="domain" description="GPI inositol-deacylase PGAP1-like alpha/beta" evidence="11">
    <location>
        <begin position="70"/>
        <end position="317"/>
    </location>
</feature>
<dbReference type="InterPro" id="IPR039529">
    <property type="entry name" value="PGAP1/BST1"/>
</dbReference>
<evidence type="ECO:0000256" key="1">
    <source>
        <dbReference type="ARBA" id="ARBA00004477"/>
    </source>
</evidence>
<dbReference type="GO" id="GO:0006505">
    <property type="term" value="P:GPI anchor metabolic process"/>
    <property type="evidence" value="ECO:0007669"/>
    <property type="project" value="TreeGrafter"/>
</dbReference>
<keyword evidence="8 10" id="KW-1133">Transmembrane helix</keyword>
<organism evidence="12 13">
    <name type="scientific">Chaetoceros tenuissimus</name>
    <dbReference type="NCBI Taxonomy" id="426638"/>
    <lineage>
        <taxon>Eukaryota</taxon>
        <taxon>Sar</taxon>
        <taxon>Stramenopiles</taxon>
        <taxon>Ochrophyta</taxon>
        <taxon>Bacillariophyta</taxon>
        <taxon>Coscinodiscophyceae</taxon>
        <taxon>Chaetocerotophycidae</taxon>
        <taxon>Chaetocerotales</taxon>
        <taxon>Chaetocerotaceae</taxon>
        <taxon>Chaetoceros</taxon>
    </lineage>
</organism>
<dbReference type="GO" id="GO:0006888">
    <property type="term" value="P:endoplasmic reticulum to Golgi vesicle-mediated transport"/>
    <property type="evidence" value="ECO:0007669"/>
    <property type="project" value="TreeGrafter"/>
</dbReference>
<accession>A0AAD3HBD9</accession>
<dbReference type="EC" id="3.1.-.-" evidence="10"/>
<evidence type="ECO:0000256" key="4">
    <source>
        <dbReference type="ARBA" id="ARBA00022692"/>
    </source>
</evidence>
<feature type="transmembrane region" description="Helical" evidence="10">
    <location>
        <begin position="534"/>
        <end position="559"/>
    </location>
</feature>
<feature type="transmembrane region" description="Helical" evidence="10">
    <location>
        <begin position="472"/>
        <end position="492"/>
    </location>
</feature>
<dbReference type="PANTHER" id="PTHR15495:SF7">
    <property type="entry name" value="GPI INOSITOL-DEACYLASE"/>
    <property type="match status" value="1"/>
</dbReference>
<dbReference type="EMBL" id="BLLK01000058">
    <property type="protein sequence ID" value="GFH57350.1"/>
    <property type="molecule type" value="Genomic_DNA"/>
</dbReference>
<gene>
    <name evidence="12" type="ORF">CTEN210_13826</name>
</gene>
<evidence type="ECO:0000259" key="11">
    <source>
        <dbReference type="Pfam" id="PF07819"/>
    </source>
</evidence>
<dbReference type="Proteomes" id="UP001054902">
    <property type="component" value="Unassembled WGS sequence"/>
</dbReference>
<keyword evidence="4 10" id="KW-0812">Transmembrane</keyword>
<reference evidence="12 13" key="1">
    <citation type="journal article" date="2021" name="Sci. Rep.">
        <title>The genome of the diatom Chaetoceros tenuissimus carries an ancient integrated fragment of an extant virus.</title>
        <authorList>
            <person name="Hongo Y."/>
            <person name="Kimura K."/>
            <person name="Takaki Y."/>
            <person name="Yoshida Y."/>
            <person name="Baba S."/>
            <person name="Kobayashi G."/>
            <person name="Nagasaki K."/>
            <person name="Hano T."/>
            <person name="Tomaru Y."/>
        </authorList>
    </citation>
    <scope>NUCLEOTIDE SEQUENCE [LARGE SCALE GENOMIC DNA]</scope>
    <source>
        <strain evidence="12 13">NIES-3715</strain>
    </source>
</reference>
<keyword evidence="13" id="KW-1185">Reference proteome</keyword>
<evidence type="ECO:0000256" key="5">
    <source>
        <dbReference type="ARBA" id="ARBA00022801"/>
    </source>
</evidence>
<feature type="transmembrane region" description="Helical" evidence="10">
    <location>
        <begin position="402"/>
        <end position="419"/>
    </location>
</feature>
<proteinExistence type="inferred from homology"/>
<dbReference type="Gene3D" id="3.40.50.1820">
    <property type="entry name" value="alpha/beta hydrolase"/>
    <property type="match status" value="1"/>
</dbReference>
<dbReference type="PANTHER" id="PTHR15495">
    <property type="entry name" value="NEGATIVE REGULATOR OF VESICLE FORMATION-RELATED"/>
    <property type="match status" value="1"/>
</dbReference>
<dbReference type="Pfam" id="PF07819">
    <property type="entry name" value="PGAP1"/>
    <property type="match status" value="1"/>
</dbReference>
<comment type="similarity">
    <text evidence="2 10">Belongs to the GPI inositol-deacylase family.</text>
</comment>
<keyword evidence="5 10" id="KW-0378">Hydrolase</keyword>
<comment type="function">
    <text evidence="10">Involved in inositol deacylation of GPI-anchored proteins which plays important roles in the quality control and ER-associated degradation of GPI-anchored proteins.</text>
</comment>
<evidence type="ECO:0000256" key="6">
    <source>
        <dbReference type="ARBA" id="ARBA00022824"/>
    </source>
</evidence>
<evidence type="ECO:0000256" key="8">
    <source>
        <dbReference type="ARBA" id="ARBA00022989"/>
    </source>
</evidence>
<evidence type="ECO:0000256" key="9">
    <source>
        <dbReference type="ARBA" id="ARBA00023136"/>
    </source>
</evidence>
<dbReference type="InterPro" id="IPR012908">
    <property type="entry name" value="PGAP1-ab_dom-like"/>
</dbReference>
<comment type="caution">
    <text evidence="12">The sequence shown here is derived from an EMBL/GenBank/DDBJ whole genome shotgun (WGS) entry which is preliminary data.</text>
</comment>
<keyword evidence="7 10" id="KW-0653">Protein transport</keyword>
<comment type="subcellular location">
    <subcellularLocation>
        <location evidence="1">Endoplasmic reticulum membrane</location>
        <topology evidence="1">Multi-pass membrane protein</topology>
    </subcellularLocation>
</comment>
<dbReference type="GO" id="GO:0005789">
    <property type="term" value="C:endoplasmic reticulum membrane"/>
    <property type="evidence" value="ECO:0007669"/>
    <property type="project" value="UniProtKB-SubCell"/>
</dbReference>
<evidence type="ECO:0000256" key="7">
    <source>
        <dbReference type="ARBA" id="ARBA00022927"/>
    </source>
</evidence>
<protein>
    <recommendedName>
        <fullName evidence="10">GPI inositol-deacylase</fullName>
        <ecNumber evidence="10">3.1.-.-</ecNumber>
    </recommendedName>
</protein>
<dbReference type="GO" id="GO:0050185">
    <property type="term" value="F:phosphatidylinositol deacylase activity"/>
    <property type="evidence" value="ECO:0007669"/>
    <property type="project" value="TreeGrafter"/>
</dbReference>
<dbReference type="GO" id="GO:0015031">
    <property type="term" value="P:protein transport"/>
    <property type="evidence" value="ECO:0007669"/>
    <property type="project" value="UniProtKB-KW"/>
</dbReference>
<name>A0AAD3HBD9_9STRA</name>
<feature type="transmembrane region" description="Helical" evidence="10">
    <location>
        <begin position="582"/>
        <end position="602"/>
    </location>
</feature>
<evidence type="ECO:0000256" key="3">
    <source>
        <dbReference type="ARBA" id="ARBA00022448"/>
    </source>
</evidence>
<feature type="transmembrane region" description="Helical" evidence="10">
    <location>
        <begin position="370"/>
        <end position="390"/>
    </location>
</feature>
<dbReference type="AlphaFoldDB" id="A0AAD3HBD9"/>
<evidence type="ECO:0000256" key="2">
    <source>
        <dbReference type="ARBA" id="ARBA00006931"/>
    </source>
</evidence>
<feature type="transmembrane region" description="Helical" evidence="10">
    <location>
        <begin position="431"/>
        <end position="451"/>
    </location>
</feature>
<keyword evidence="9 10" id="KW-0472">Membrane</keyword>
<keyword evidence="6 10" id="KW-0256">Endoplasmic reticulum</keyword>
<sequence>MTYSVIRFLLLPPFKENNLPYRLFKFTDGRDERWDHLVDYDAPIGTDNRAYHIVDDENWCKPSNPSGKPGHIVLYIPGHEGSFMQARSIGAHGTLLTHRGREFPKNISPDKVLEEIWEGARHANAEYVDDFLFDVYTVDFNEEGAGLHGSRLFAQTDFVKSSIERITNECDLEHGNITIVAHSMGGLVARKAIVELNKERIAHGKSTIVNTLVTLATPHAALSLIFEPSVFYFRSELLKQEEVYPDAVSTVVSISGGLKDELINPSSCHMNRKSFYSVHSSNIIKHGIYETKKQSQFGMDHNAIVWCHHVLRFVRNMIHAGQTHMSLEDAIANNIKVASNCDYRCQCQENADSLVKIYGTLGAFVIKASMLYHARTMAILFALNGIFYLFTLWKFKSWTGGLRYIATPLFASIVIRPFPVSEDIGLYSNTLIAYNAMTIHSLILNVLYRLIPKVLKLIPSVTKSRIYMKQQLKLIASLTIICTAGLLCFNRIKENVLIINETSIFSFVFTIIVIAIFFNVITMGFYGNELEKSVAAVVTVTYPLTAIGKIVYALSLFTIQGQAKSEPYNAVRQGHFLLRFELLSYAVFVCLPLFILTMYCRCKEHVKPLFSKSKVMDKIK</sequence>
<feature type="transmembrane region" description="Helical" evidence="10">
    <location>
        <begin position="504"/>
        <end position="527"/>
    </location>
</feature>